<comment type="subcellular location">
    <subcellularLocation>
        <location evidence="1">Membrane</location>
        <topology evidence="1">Multi-pass membrane protein</topology>
    </subcellularLocation>
</comment>
<dbReference type="InterPro" id="IPR044880">
    <property type="entry name" value="NCX_ion-bd_dom_sf"/>
</dbReference>
<evidence type="ECO:0000256" key="2">
    <source>
        <dbReference type="ARBA" id="ARBA00008170"/>
    </source>
</evidence>
<comment type="similarity">
    <text evidence="2">Belongs to the Ca(2+):cation antiporter (CaCA) (TC 2.A.19) family.</text>
</comment>
<proteinExistence type="inferred from homology"/>
<dbReference type="OrthoDB" id="407410at2759"/>
<feature type="transmembrane region" description="Helical" evidence="8">
    <location>
        <begin position="7"/>
        <end position="28"/>
    </location>
</feature>
<keyword evidence="11" id="KW-1185">Reference proteome</keyword>
<evidence type="ECO:0000256" key="3">
    <source>
        <dbReference type="ARBA" id="ARBA00022448"/>
    </source>
</evidence>
<evidence type="ECO:0000313" key="11">
    <source>
        <dbReference type="Proteomes" id="UP000501346"/>
    </source>
</evidence>
<accession>A0A6C1E4F7</accession>
<reference evidence="10 11" key="1">
    <citation type="journal article" date="2019" name="BMC Genomics">
        <title>Chromosome level assembly and comparative genome analysis confirm lager-brewing yeasts originated from a single hybridization.</title>
        <authorList>
            <person name="Salazar A.N."/>
            <person name="Gorter de Vries A.R."/>
            <person name="van den Broek M."/>
            <person name="Brouwers N."/>
            <person name="de la Torre Cortes P."/>
            <person name="Kuijpers N.G.A."/>
            <person name="Daran J.G."/>
            <person name="Abeel T."/>
        </authorList>
    </citation>
    <scope>NUCLEOTIDE SEQUENCE [LARGE SCALE GENOMIC DNA]</scope>
    <source>
        <strain evidence="10 11">CBS 1483</strain>
    </source>
</reference>
<keyword evidence="6 8" id="KW-0472">Membrane</keyword>
<evidence type="ECO:0000259" key="9">
    <source>
        <dbReference type="Pfam" id="PF01699"/>
    </source>
</evidence>
<evidence type="ECO:0000256" key="1">
    <source>
        <dbReference type="ARBA" id="ARBA00004141"/>
    </source>
</evidence>
<feature type="domain" description="Sodium/calcium exchanger membrane region" evidence="9">
    <location>
        <begin position="37"/>
        <end position="199"/>
    </location>
</feature>
<dbReference type="GO" id="GO:0016020">
    <property type="term" value="C:membrane"/>
    <property type="evidence" value="ECO:0007669"/>
    <property type="project" value="UniProtKB-SubCell"/>
</dbReference>
<protein>
    <recommendedName>
        <fullName evidence="9">Sodium/calcium exchanger membrane region domain-containing protein</fullName>
    </recommendedName>
</protein>
<dbReference type="PANTHER" id="PTHR12266">
    <property type="entry name" value="NA+/CA2+ K+ INDEPENDENT EXCHANGER"/>
    <property type="match status" value="1"/>
</dbReference>
<feature type="transmembrane region" description="Helical" evidence="8">
    <location>
        <begin position="180"/>
        <end position="199"/>
    </location>
</feature>
<feature type="transmembrane region" description="Helical" evidence="8">
    <location>
        <begin position="156"/>
        <end position="175"/>
    </location>
</feature>
<dbReference type="Gene3D" id="1.20.1420.30">
    <property type="entry name" value="NCX, central ion-binding region"/>
    <property type="match status" value="2"/>
</dbReference>
<dbReference type="Pfam" id="PF01699">
    <property type="entry name" value="Na_Ca_ex"/>
    <property type="match status" value="2"/>
</dbReference>
<feature type="transmembrane region" description="Helical" evidence="8">
    <location>
        <begin position="652"/>
        <end position="675"/>
    </location>
</feature>
<feature type="transmembrane region" description="Helical" evidence="8">
    <location>
        <begin position="743"/>
        <end position="761"/>
    </location>
</feature>
<feature type="region of interest" description="Disordered" evidence="7">
    <location>
        <begin position="258"/>
        <end position="279"/>
    </location>
</feature>
<feature type="transmembrane region" description="Helical" evidence="8">
    <location>
        <begin position="595"/>
        <end position="615"/>
    </location>
</feature>
<dbReference type="AlphaFoldDB" id="A0A6C1E4F7"/>
<dbReference type="EMBL" id="CP049001">
    <property type="protein sequence ID" value="QID84015.1"/>
    <property type="molecule type" value="Genomic_DNA"/>
</dbReference>
<organism evidence="10 11">
    <name type="scientific">Saccharomyces pastorianus</name>
    <name type="common">Lager yeast</name>
    <name type="synonym">Saccharomyces cerevisiae x Saccharomyces eubayanus</name>
    <dbReference type="NCBI Taxonomy" id="27292"/>
    <lineage>
        <taxon>Eukaryota</taxon>
        <taxon>Fungi</taxon>
        <taxon>Dikarya</taxon>
        <taxon>Ascomycota</taxon>
        <taxon>Saccharomycotina</taxon>
        <taxon>Saccharomycetes</taxon>
        <taxon>Saccharomycetales</taxon>
        <taxon>Saccharomycetaceae</taxon>
        <taxon>Saccharomyces</taxon>
    </lineage>
</organism>
<name>A0A6C1E4F7_SACPS</name>
<dbReference type="InterPro" id="IPR051359">
    <property type="entry name" value="CaCA_antiporter"/>
</dbReference>
<evidence type="ECO:0000256" key="6">
    <source>
        <dbReference type="ARBA" id="ARBA00023136"/>
    </source>
</evidence>
<feature type="transmembrane region" description="Helical" evidence="8">
    <location>
        <begin position="566"/>
        <end position="583"/>
    </location>
</feature>
<evidence type="ECO:0000256" key="5">
    <source>
        <dbReference type="ARBA" id="ARBA00022989"/>
    </source>
</evidence>
<dbReference type="InterPro" id="IPR004837">
    <property type="entry name" value="NaCa_Exmemb"/>
</dbReference>
<gene>
    <name evidence="10" type="ORF">GRS66_006506</name>
</gene>
<evidence type="ECO:0000313" key="10">
    <source>
        <dbReference type="EMBL" id="QID84015.1"/>
    </source>
</evidence>
<dbReference type="GO" id="GO:0006874">
    <property type="term" value="P:intracellular calcium ion homeostasis"/>
    <property type="evidence" value="ECO:0007669"/>
    <property type="project" value="TreeGrafter"/>
</dbReference>
<keyword evidence="4 8" id="KW-0812">Transmembrane</keyword>
<sequence length="764" mass="85624">MRKSLRWLITIAFYSSNSILISNCLWNSGSISEFYLHSIVLIECFSLLGLVTSDYLTPSLSFISSNIFHISDRVSGMTLLALGNALPDITSTYQSMKSGVTSLAIGELFGGIFFLLTVVIGLMGCVATIQFQPDKSIETYTEESFDQNLSYDRSHYVLDVGIFTFMLLVSGTFLADGRLYFWECIVMVLTYCCCVVYLIRSHKYPCDTDGTLEREEEETKNHTFINSRMTVPNHFTLSTASDTPQMDEVAQHIIPFEDTQNNEGGTTGSEVTSSPNNSADNILRFNEGISERRDYIRHRIRGYLRSNYHGWVRMTLQDCLDIWEKQNLFNNAVKTLSLPTDDTRLVPKASSDDDEGRPLIRMRKNSLQPSDYYKYLSPTNAGNSNQLGTANSAPHNERLGEDCNESTSLFLTVPQEPTSRKMLSCDRIPGLIQTNSNTFDGDNKCWSHIQNPVMSNISSVVDESLLEYEGDNILLDGTLSLCSARSKTVCQCFQLYNYLTDKSLDISPSEFLSLLVTTPVSIILYLTIPSEGSQKHHDSPLSCLQIFQLIASPIIINQLIIEDFSYWLLILPALIAISLYFKLKTTPRKYNSDLIFTIAFLLSLACISKTVHLVVATLTHWIEIFDISETILGLTIFTWGNSVGDLVSNITFVRMGVLEIAIGACFGSPLLYFLFGVGFDGIMIMLGDNAGKIVNGRDNTILMHHIDFQVDKHLLNTGVGISIAFLIFTVLIPLNGWKIDRKISLLLLTLYVVTTCISVFLEIY</sequence>
<dbReference type="GO" id="GO:0008324">
    <property type="term" value="F:monoatomic cation transmembrane transporter activity"/>
    <property type="evidence" value="ECO:0007669"/>
    <property type="project" value="TreeGrafter"/>
</dbReference>
<evidence type="ECO:0000256" key="4">
    <source>
        <dbReference type="ARBA" id="ARBA00022692"/>
    </source>
</evidence>
<keyword evidence="3" id="KW-0813">Transport</keyword>
<keyword evidence="5 8" id="KW-1133">Transmembrane helix</keyword>
<feature type="transmembrane region" description="Helical" evidence="8">
    <location>
        <begin position="511"/>
        <end position="528"/>
    </location>
</feature>
<evidence type="ECO:0000256" key="8">
    <source>
        <dbReference type="SAM" id="Phobius"/>
    </source>
</evidence>
<dbReference type="PANTHER" id="PTHR12266:SF0">
    <property type="entry name" value="MITOCHONDRIAL SODIUM_CALCIUM EXCHANGER PROTEIN"/>
    <property type="match status" value="1"/>
</dbReference>
<dbReference type="Proteomes" id="UP000501346">
    <property type="component" value="Chromosome SeIV-SeII"/>
</dbReference>
<feature type="transmembrane region" description="Helical" evidence="8">
    <location>
        <begin position="713"/>
        <end position="731"/>
    </location>
</feature>
<feature type="transmembrane region" description="Helical" evidence="8">
    <location>
        <begin position="34"/>
        <end position="56"/>
    </location>
</feature>
<evidence type="ECO:0000256" key="7">
    <source>
        <dbReference type="SAM" id="MobiDB-lite"/>
    </source>
</evidence>
<feature type="transmembrane region" description="Helical" evidence="8">
    <location>
        <begin position="103"/>
        <end position="129"/>
    </location>
</feature>
<feature type="domain" description="Sodium/calcium exchanger membrane region" evidence="9">
    <location>
        <begin position="597"/>
        <end position="759"/>
    </location>
</feature>